<evidence type="ECO:0000256" key="2">
    <source>
        <dbReference type="ARBA" id="ARBA00022475"/>
    </source>
</evidence>
<proteinExistence type="predicted"/>
<sequence length="212" mass="22444">MEYVTAYLPGILLALGATALGLMTPGPNILSVIGTSMSAGRAAGKALAYGIGFGACIWATLAWAGLAGLLTVYASAITALKIAGAAYLLWLAFKAFRSAANPKPLELLETTSTANRNAYFRRGFLVVMTNPKAVLVWIAIMSLGVSADSPWWVGGIIMAVGGSMSIIAHQLYAVAFSTGPMIRFYARARRWIEAGLGTFFCFASYKLLTSRT</sequence>
<feature type="transmembrane region" description="Helical" evidence="6">
    <location>
        <begin position="72"/>
        <end position="93"/>
    </location>
</feature>
<keyword evidence="2" id="KW-1003">Cell membrane</keyword>
<protein>
    <submittedName>
        <fullName evidence="7">LysE family transporter</fullName>
    </submittedName>
</protein>
<accession>A0A7X3S7T7</accession>
<evidence type="ECO:0000256" key="4">
    <source>
        <dbReference type="ARBA" id="ARBA00022989"/>
    </source>
</evidence>
<comment type="caution">
    <text evidence="7">The sequence shown here is derived from an EMBL/GenBank/DDBJ whole genome shotgun (WGS) entry which is preliminary data.</text>
</comment>
<gene>
    <name evidence="7" type="ORF">GR183_09445</name>
</gene>
<evidence type="ECO:0000313" key="7">
    <source>
        <dbReference type="EMBL" id="MXN65131.1"/>
    </source>
</evidence>
<feature type="transmembrane region" description="Helical" evidence="6">
    <location>
        <begin position="124"/>
        <end position="145"/>
    </location>
</feature>
<evidence type="ECO:0000256" key="3">
    <source>
        <dbReference type="ARBA" id="ARBA00022692"/>
    </source>
</evidence>
<dbReference type="Proteomes" id="UP000433101">
    <property type="component" value="Unassembled WGS sequence"/>
</dbReference>
<evidence type="ECO:0000313" key="8">
    <source>
        <dbReference type="Proteomes" id="UP000433101"/>
    </source>
</evidence>
<feature type="transmembrane region" description="Helical" evidence="6">
    <location>
        <begin position="46"/>
        <end position="66"/>
    </location>
</feature>
<keyword evidence="8" id="KW-1185">Reference proteome</keyword>
<comment type="subcellular location">
    <subcellularLocation>
        <location evidence="1">Cell membrane</location>
        <topology evidence="1">Multi-pass membrane protein</topology>
    </subcellularLocation>
</comment>
<dbReference type="RefSeq" id="WP_160775345.1">
    <property type="nucleotide sequence ID" value="NZ_WUMV01000003.1"/>
</dbReference>
<feature type="transmembrane region" description="Helical" evidence="6">
    <location>
        <begin position="151"/>
        <end position="179"/>
    </location>
</feature>
<organism evidence="7 8">
    <name type="scientific">Stappia sediminis</name>
    <dbReference type="NCBI Taxonomy" id="2692190"/>
    <lineage>
        <taxon>Bacteria</taxon>
        <taxon>Pseudomonadati</taxon>
        <taxon>Pseudomonadota</taxon>
        <taxon>Alphaproteobacteria</taxon>
        <taxon>Hyphomicrobiales</taxon>
        <taxon>Stappiaceae</taxon>
        <taxon>Stappia</taxon>
    </lineage>
</organism>
<keyword evidence="3 6" id="KW-0812">Transmembrane</keyword>
<dbReference type="InterPro" id="IPR001123">
    <property type="entry name" value="LeuE-type"/>
</dbReference>
<dbReference type="AlphaFoldDB" id="A0A7X3S7T7"/>
<dbReference type="GO" id="GO:0015171">
    <property type="term" value="F:amino acid transmembrane transporter activity"/>
    <property type="evidence" value="ECO:0007669"/>
    <property type="project" value="TreeGrafter"/>
</dbReference>
<evidence type="ECO:0000256" key="6">
    <source>
        <dbReference type="SAM" id="Phobius"/>
    </source>
</evidence>
<dbReference type="PANTHER" id="PTHR30086">
    <property type="entry name" value="ARGININE EXPORTER PROTEIN ARGO"/>
    <property type="match status" value="1"/>
</dbReference>
<evidence type="ECO:0000256" key="5">
    <source>
        <dbReference type="ARBA" id="ARBA00023136"/>
    </source>
</evidence>
<dbReference type="EMBL" id="WUMV01000003">
    <property type="protein sequence ID" value="MXN65131.1"/>
    <property type="molecule type" value="Genomic_DNA"/>
</dbReference>
<dbReference type="PANTHER" id="PTHR30086:SF21">
    <property type="entry name" value="TRANSPORT PROTEIN"/>
    <property type="match status" value="1"/>
</dbReference>
<keyword evidence="5 6" id="KW-0472">Membrane</keyword>
<keyword evidence="4 6" id="KW-1133">Transmembrane helix</keyword>
<reference evidence="7 8" key="1">
    <citation type="submission" date="2019-12" db="EMBL/GenBank/DDBJ databases">
        <authorList>
            <person name="Li M."/>
        </authorList>
    </citation>
    <scope>NUCLEOTIDE SEQUENCE [LARGE SCALE GENOMIC DNA]</scope>
    <source>
        <strain evidence="7 8">GBMRC 2046</strain>
    </source>
</reference>
<dbReference type="GO" id="GO:0005886">
    <property type="term" value="C:plasma membrane"/>
    <property type="evidence" value="ECO:0007669"/>
    <property type="project" value="UniProtKB-SubCell"/>
</dbReference>
<evidence type="ECO:0000256" key="1">
    <source>
        <dbReference type="ARBA" id="ARBA00004651"/>
    </source>
</evidence>
<feature type="transmembrane region" description="Helical" evidence="6">
    <location>
        <begin position="6"/>
        <end position="25"/>
    </location>
</feature>
<name>A0A7X3S7T7_9HYPH</name>
<dbReference type="Pfam" id="PF01810">
    <property type="entry name" value="LysE"/>
    <property type="match status" value="1"/>
</dbReference>